<keyword evidence="2" id="KW-1185">Reference proteome</keyword>
<organism evidence="1 2">
    <name type="scientific">Caerostris darwini</name>
    <dbReference type="NCBI Taxonomy" id="1538125"/>
    <lineage>
        <taxon>Eukaryota</taxon>
        <taxon>Metazoa</taxon>
        <taxon>Ecdysozoa</taxon>
        <taxon>Arthropoda</taxon>
        <taxon>Chelicerata</taxon>
        <taxon>Arachnida</taxon>
        <taxon>Araneae</taxon>
        <taxon>Araneomorphae</taxon>
        <taxon>Entelegynae</taxon>
        <taxon>Araneoidea</taxon>
        <taxon>Araneidae</taxon>
        <taxon>Caerostris</taxon>
    </lineage>
</organism>
<dbReference type="EMBL" id="BPLQ01002245">
    <property type="protein sequence ID" value="GIX90379.1"/>
    <property type="molecule type" value="Genomic_DNA"/>
</dbReference>
<gene>
    <name evidence="1" type="ORF">CDAR_542391</name>
</gene>
<accession>A0AAV4P168</accession>
<sequence>MDLSYSVCLVNTNGENLSLTPNNECVVSLFNLCHFVRRSTDGQRMVYSRRGKRPKTVTVLKWTCDNIYERIKISILIGRLCRRNQPLTHKKIHRKDKECRLLESQG</sequence>
<evidence type="ECO:0000313" key="1">
    <source>
        <dbReference type="EMBL" id="GIX90379.1"/>
    </source>
</evidence>
<name>A0AAV4P168_9ARAC</name>
<comment type="caution">
    <text evidence="1">The sequence shown here is derived from an EMBL/GenBank/DDBJ whole genome shotgun (WGS) entry which is preliminary data.</text>
</comment>
<dbReference type="AlphaFoldDB" id="A0AAV4P168"/>
<evidence type="ECO:0000313" key="2">
    <source>
        <dbReference type="Proteomes" id="UP001054837"/>
    </source>
</evidence>
<dbReference type="Proteomes" id="UP001054837">
    <property type="component" value="Unassembled WGS sequence"/>
</dbReference>
<proteinExistence type="predicted"/>
<protein>
    <submittedName>
        <fullName evidence="1">Uncharacterized protein</fullName>
    </submittedName>
</protein>
<reference evidence="1 2" key="1">
    <citation type="submission" date="2021-06" db="EMBL/GenBank/DDBJ databases">
        <title>Caerostris darwini draft genome.</title>
        <authorList>
            <person name="Kono N."/>
            <person name="Arakawa K."/>
        </authorList>
    </citation>
    <scope>NUCLEOTIDE SEQUENCE [LARGE SCALE GENOMIC DNA]</scope>
</reference>